<dbReference type="EMBL" id="CAUOFW020001726">
    <property type="protein sequence ID" value="CAK9148304.1"/>
    <property type="molecule type" value="Genomic_DNA"/>
</dbReference>
<evidence type="ECO:0000256" key="1">
    <source>
        <dbReference type="SAM" id="MobiDB-lite"/>
    </source>
</evidence>
<dbReference type="PANTHER" id="PTHR33670:SF14">
    <property type="entry name" value="T20H2.15 PROTEIN"/>
    <property type="match status" value="1"/>
</dbReference>
<comment type="caution">
    <text evidence="3">The sequence shown here is derived from an EMBL/GenBank/DDBJ whole genome shotgun (WGS) entry which is preliminary data.</text>
</comment>
<dbReference type="AlphaFoldDB" id="A0ABC8UGM5"/>
<feature type="region of interest" description="Disordered" evidence="1">
    <location>
        <begin position="1"/>
        <end position="126"/>
    </location>
</feature>
<gene>
    <name evidence="2" type="ORF">ILEXP_LOCUS16235</name>
    <name evidence="3" type="ORF">ILEXP_LOCUS50151</name>
</gene>
<accession>A0ABC8UGM5</accession>
<evidence type="ECO:0000313" key="3">
    <source>
        <dbReference type="EMBL" id="CAK9180174.1"/>
    </source>
</evidence>
<organism evidence="3 4">
    <name type="scientific">Ilex paraguariensis</name>
    <name type="common">yerba mate</name>
    <dbReference type="NCBI Taxonomy" id="185542"/>
    <lineage>
        <taxon>Eukaryota</taxon>
        <taxon>Viridiplantae</taxon>
        <taxon>Streptophyta</taxon>
        <taxon>Embryophyta</taxon>
        <taxon>Tracheophyta</taxon>
        <taxon>Spermatophyta</taxon>
        <taxon>Magnoliopsida</taxon>
        <taxon>eudicotyledons</taxon>
        <taxon>Gunneridae</taxon>
        <taxon>Pentapetalae</taxon>
        <taxon>asterids</taxon>
        <taxon>campanulids</taxon>
        <taxon>Aquifoliales</taxon>
        <taxon>Aquifoliaceae</taxon>
        <taxon>Ilex</taxon>
    </lineage>
</organism>
<dbReference type="Proteomes" id="UP001642360">
    <property type="component" value="Unassembled WGS sequence"/>
</dbReference>
<feature type="compositionally biased region" description="Basic residues" evidence="1">
    <location>
        <begin position="80"/>
        <end position="90"/>
    </location>
</feature>
<name>A0ABC8UGM5_9AQUA</name>
<evidence type="ECO:0000313" key="2">
    <source>
        <dbReference type="EMBL" id="CAK9148304.1"/>
    </source>
</evidence>
<feature type="compositionally biased region" description="Pro residues" evidence="1">
    <location>
        <begin position="67"/>
        <end position="79"/>
    </location>
</feature>
<reference evidence="3 4" key="1">
    <citation type="submission" date="2024-02" db="EMBL/GenBank/DDBJ databases">
        <authorList>
            <person name="Vignale AGUSTIN F."/>
            <person name="Sosa J E."/>
            <person name="Modenutti C."/>
        </authorList>
    </citation>
    <scope>NUCLEOTIDE SEQUENCE [LARGE SCALE GENOMIC DNA]</scope>
</reference>
<dbReference type="EMBL" id="CAUOFW020007672">
    <property type="protein sequence ID" value="CAK9180174.1"/>
    <property type="molecule type" value="Genomic_DNA"/>
</dbReference>
<proteinExistence type="predicted"/>
<dbReference type="PANTHER" id="PTHR33670">
    <property type="entry name" value="SPLICING FACTOR, PROLINE- AND GLUTAMINE-RICH-LIKE"/>
    <property type="match status" value="1"/>
</dbReference>
<keyword evidence="4" id="KW-1185">Reference proteome</keyword>
<protein>
    <submittedName>
        <fullName evidence="3">Uncharacterized protein</fullName>
    </submittedName>
</protein>
<sequence>MEAVLLRSSPDQLISPNKQQHMRNSRRNSPPFISRPSNFQRGLLLPPPPSLSYSFPPPASLSNHPPQQQPPLLPLPISRPPHKGNNHRSRGLSCPPVNRKTNNRSRDHSHIPKKSKQFTASPKKEDPFKSMKMRTTVLSDCLIVASTNRLGPDPKDLPQAVSRVFSFSSSSSASSTNNTDAAALTATEQLDNKFSGSVVLTVSPPPSCLPLPTFSLRPKLSCSVEATGIDAGATNSLRRLLRLQ</sequence>
<feature type="compositionally biased region" description="Polar residues" evidence="1">
    <location>
        <begin position="9"/>
        <end position="19"/>
    </location>
</feature>
<evidence type="ECO:0000313" key="4">
    <source>
        <dbReference type="Proteomes" id="UP001642360"/>
    </source>
</evidence>
<feature type="compositionally biased region" description="Pro residues" evidence="1">
    <location>
        <begin position="45"/>
        <end position="59"/>
    </location>
</feature>